<evidence type="ECO:0000313" key="1">
    <source>
        <dbReference type="EMBL" id="WED65969.1"/>
    </source>
</evidence>
<organism evidence="1 2">
    <name type="scientific">Synoicihabitans lomoniglobus</name>
    <dbReference type="NCBI Taxonomy" id="2909285"/>
    <lineage>
        <taxon>Bacteria</taxon>
        <taxon>Pseudomonadati</taxon>
        <taxon>Verrucomicrobiota</taxon>
        <taxon>Opitutia</taxon>
        <taxon>Opitutales</taxon>
        <taxon>Opitutaceae</taxon>
        <taxon>Synoicihabitans</taxon>
    </lineage>
</organism>
<evidence type="ECO:0000313" key="2">
    <source>
        <dbReference type="Proteomes" id="UP001218638"/>
    </source>
</evidence>
<dbReference type="Proteomes" id="UP001218638">
    <property type="component" value="Chromosome"/>
</dbReference>
<dbReference type="AlphaFoldDB" id="A0AAF0I379"/>
<proteinExistence type="predicted"/>
<protein>
    <submittedName>
        <fullName evidence="1">Uncharacterized protein</fullName>
    </submittedName>
</protein>
<dbReference type="EMBL" id="CP119075">
    <property type="protein sequence ID" value="WED65969.1"/>
    <property type="molecule type" value="Genomic_DNA"/>
</dbReference>
<dbReference type="InterPro" id="IPR014710">
    <property type="entry name" value="RmlC-like_jellyroll"/>
</dbReference>
<name>A0AAF0I379_9BACT</name>
<sequence>MDYFKTIGESLSARCGDGALGEDFPELAAAALAEFPVPAGMGIAFMADWALGREELPEQVNFNSGFGEPPLVVYEEPRFYAEVLFWFHGRTAIHSHGFCGAFQVLAGYSMEAEFLYHPTPGSEPGIQLGELEPMALRLIAPGEITRILPEEAFIHTVMHMGSPSLTLVIRNKGGPTQFDYALNGLRVNAYQHAQTYARQAEVLSAFHEANPDAFAARLLEFLGAGSAHRMARILKELEQQLDEEFLTGELRDLAVQRFGALGEAMIESVTRSLHGGEIWNEVAAQEDPAVQLRTALLDLFPDEKDLLAVVGRTFPDRDPAEVLENWAEQVSEMG</sequence>
<gene>
    <name evidence="1" type="ORF">PXH66_03785</name>
</gene>
<dbReference type="SUPFAM" id="SSF51182">
    <property type="entry name" value="RmlC-like cupins"/>
    <property type="match status" value="1"/>
</dbReference>
<dbReference type="KEGG" id="slom:PXH66_03785"/>
<keyword evidence="2" id="KW-1185">Reference proteome</keyword>
<accession>A0AAF0I379</accession>
<dbReference type="InterPro" id="IPR011051">
    <property type="entry name" value="RmlC_Cupin_sf"/>
</dbReference>
<dbReference type="Gene3D" id="2.60.120.10">
    <property type="entry name" value="Jelly Rolls"/>
    <property type="match status" value="1"/>
</dbReference>
<reference evidence="1" key="1">
    <citation type="submission" date="2023-03" db="EMBL/GenBank/DDBJ databases">
        <title>Lomoglobus Profundus gen. nov., sp. nov., a novel member of the phylum Verrucomicrobia, isolated from deep-marine sediment of South China Sea.</title>
        <authorList>
            <person name="Ahmad T."/>
            <person name="Ishaq S.E."/>
            <person name="Wang F."/>
        </authorList>
    </citation>
    <scope>NUCLEOTIDE SEQUENCE</scope>
    <source>
        <strain evidence="1">LMO-M01</strain>
    </source>
</reference>
<dbReference type="RefSeq" id="WP_330927587.1">
    <property type="nucleotide sequence ID" value="NZ_CP119075.1"/>
</dbReference>